<dbReference type="InterPro" id="IPR014721">
    <property type="entry name" value="Ribsml_uS5_D2-typ_fold_subgr"/>
</dbReference>
<dbReference type="InterPro" id="IPR019539">
    <property type="entry name" value="GalKase_N"/>
</dbReference>
<dbReference type="PIRSF" id="PIRSF000530">
    <property type="entry name" value="Galactokinase"/>
    <property type="match status" value="1"/>
</dbReference>
<dbReference type="InterPro" id="IPR019741">
    <property type="entry name" value="Galactokinase_CS"/>
</dbReference>
<dbReference type="PANTHER" id="PTHR10457">
    <property type="entry name" value="MEVALONATE KINASE/GALACTOKINASE"/>
    <property type="match status" value="1"/>
</dbReference>
<dbReference type="PROSITE" id="PS00627">
    <property type="entry name" value="GHMP_KINASES_ATP"/>
    <property type="match status" value="1"/>
</dbReference>
<accession>A0ABM3N779</accession>
<evidence type="ECO:0000256" key="4">
    <source>
        <dbReference type="ARBA" id="ARBA00022777"/>
    </source>
</evidence>
<keyword evidence="4" id="KW-0418">Kinase</keyword>
<dbReference type="InterPro" id="IPR036554">
    <property type="entry name" value="GHMP_kinase_C_sf"/>
</dbReference>
<dbReference type="InterPro" id="IPR006204">
    <property type="entry name" value="GHMP_kinase_N_dom"/>
</dbReference>
<dbReference type="GeneID" id="113513475"/>
<gene>
    <name evidence="10" type="primary">LOC113513475</name>
</gene>
<name>A0ABM3N779_GALME</name>
<feature type="domain" description="Galactokinase N-terminal" evidence="8">
    <location>
        <begin position="40"/>
        <end position="86"/>
    </location>
</feature>
<dbReference type="Pfam" id="PF00288">
    <property type="entry name" value="GHMP_kinases_N"/>
    <property type="match status" value="1"/>
</dbReference>
<keyword evidence="2" id="KW-0808">Transferase</keyword>
<dbReference type="RefSeq" id="XP_052759416.1">
    <property type="nucleotide sequence ID" value="XM_052903456.1"/>
</dbReference>
<sequence>MSLNQRYNWFKIDSYGVHICMNNEILPVGTATLLRQACDKYVATFGREPVAAASAPGRVNLIGEHIDYCEGYVLPAALPFETIIVGGYNNTDSCNVLSVMGNKDSQISFPSTEVAELKPGLPSWSNYVKGTIANFPDPVKGFDAVIVSDVPVGAGLSSSAALEVAVFTFLEALTGYKIDPIQKAKLCQKAEHEFPGVPCGIMDQYIVAMGKKNHALLIDCQSLQATQIPLDLGDHVILVTNSNVKHELTGSEYPQRRAQCQEAADKLGLPSLRGAKIEDLEELKRLNCNKLVIMRAQHVIEEIYRTSEVAESLRRNDLDRVGKLFFQSHYSLSKLMEVSCPELDELVEIMKDVPGVLGARMTGGGFGGCVVTLVKKDQVDNLKRAVVENYKGNPTFLICQPNDGARTHKL</sequence>
<feature type="domain" description="GHMP kinase C-terminal" evidence="7">
    <location>
        <begin position="310"/>
        <end position="391"/>
    </location>
</feature>
<evidence type="ECO:0000259" key="7">
    <source>
        <dbReference type="Pfam" id="PF08544"/>
    </source>
</evidence>
<keyword evidence="5" id="KW-0067">ATP-binding</keyword>
<dbReference type="Pfam" id="PF08544">
    <property type="entry name" value="GHMP_kinases_C"/>
    <property type="match status" value="1"/>
</dbReference>
<evidence type="ECO:0000256" key="1">
    <source>
        <dbReference type="ARBA" id="ARBA00006566"/>
    </source>
</evidence>
<keyword evidence="9" id="KW-1185">Reference proteome</keyword>
<evidence type="ECO:0000313" key="9">
    <source>
        <dbReference type="Proteomes" id="UP001652740"/>
    </source>
</evidence>
<dbReference type="PRINTS" id="PR00473">
    <property type="entry name" value="GALCTOKINASE"/>
</dbReference>
<dbReference type="InterPro" id="IPR000705">
    <property type="entry name" value="Galactokinase"/>
</dbReference>
<comment type="similarity">
    <text evidence="1">Belongs to the GHMP kinase family. GalK subfamily.</text>
</comment>
<dbReference type="InterPro" id="IPR006206">
    <property type="entry name" value="Mevalonate/galactokinase"/>
</dbReference>
<dbReference type="Pfam" id="PF10509">
    <property type="entry name" value="GalKase_gal_bdg"/>
    <property type="match status" value="1"/>
</dbReference>
<dbReference type="PRINTS" id="PR00959">
    <property type="entry name" value="MEVGALKINASE"/>
</dbReference>
<dbReference type="PANTHER" id="PTHR10457:SF7">
    <property type="entry name" value="GALACTOKINASE-RELATED"/>
    <property type="match status" value="1"/>
</dbReference>
<feature type="domain" description="GHMP kinase N-terminal" evidence="6">
    <location>
        <begin position="126"/>
        <end position="211"/>
    </location>
</feature>
<organism evidence="9 10">
    <name type="scientific">Galleria mellonella</name>
    <name type="common">Greater wax moth</name>
    <dbReference type="NCBI Taxonomy" id="7137"/>
    <lineage>
        <taxon>Eukaryota</taxon>
        <taxon>Metazoa</taxon>
        <taxon>Ecdysozoa</taxon>
        <taxon>Arthropoda</taxon>
        <taxon>Hexapoda</taxon>
        <taxon>Insecta</taxon>
        <taxon>Pterygota</taxon>
        <taxon>Neoptera</taxon>
        <taxon>Endopterygota</taxon>
        <taxon>Lepidoptera</taxon>
        <taxon>Glossata</taxon>
        <taxon>Ditrysia</taxon>
        <taxon>Pyraloidea</taxon>
        <taxon>Pyralidae</taxon>
        <taxon>Galleriinae</taxon>
        <taxon>Galleria</taxon>
    </lineage>
</organism>
<dbReference type="SUPFAM" id="SSF54211">
    <property type="entry name" value="Ribosomal protein S5 domain 2-like"/>
    <property type="match status" value="1"/>
</dbReference>
<dbReference type="InterPro" id="IPR020568">
    <property type="entry name" value="Ribosomal_Su5_D2-typ_SF"/>
</dbReference>
<evidence type="ECO:0000256" key="3">
    <source>
        <dbReference type="ARBA" id="ARBA00022741"/>
    </source>
</evidence>
<evidence type="ECO:0000256" key="2">
    <source>
        <dbReference type="ARBA" id="ARBA00022679"/>
    </source>
</evidence>
<proteinExistence type="inferred from homology"/>
<dbReference type="SUPFAM" id="SSF55060">
    <property type="entry name" value="GHMP Kinase, C-terminal domain"/>
    <property type="match status" value="1"/>
</dbReference>
<dbReference type="Gene3D" id="3.30.70.890">
    <property type="entry name" value="GHMP kinase, C-terminal domain"/>
    <property type="match status" value="1"/>
</dbReference>
<protein>
    <submittedName>
        <fullName evidence="10">Galactokinase-like isoform X1</fullName>
    </submittedName>
</protein>
<reference evidence="10" key="1">
    <citation type="submission" date="2025-08" db="UniProtKB">
        <authorList>
            <consortium name="RefSeq"/>
        </authorList>
    </citation>
    <scope>IDENTIFICATION</scope>
    <source>
        <tissue evidence="10">Whole larvae</tissue>
    </source>
</reference>
<dbReference type="PROSITE" id="PS00106">
    <property type="entry name" value="GALACTOKINASE"/>
    <property type="match status" value="1"/>
</dbReference>
<evidence type="ECO:0000313" key="10">
    <source>
        <dbReference type="RefSeq" id="XP_052759416.1"/>
    </source>
</evidence>
<dbReference type="Proteomes" id="UP001652740">
    <property type="component" value="Unplaced"/>
</dbReference>
<evidence type="ECO:0000256" key="5">
    <source>
        <dbReference type="ARBA" id="ARBA00022840"/>
    </source>
</evidence>
<evidence type="ECO:0000259" key="6">
    <source>
        <dbReference type="Pfam" id="PF00288"/>
    </source>
</evidence>
<dbReference type="Gene3D" id="3.30.230.10">
    <property type="match status" value="1"/>
</dbReference>
<dbReference type="InterPro" id="IPR013750">
    <property type="entry name" value="GHMP_kinase_C_dom"/>
</dbReference>
<evidence type="ECO:0000259" key="8">
    <source>
        <dbReference type="Pfam" id="PF10509"/>
    </source>
</evidence>
<dbReference type="InterPro" id="IPR006203">
    <property type="entry name" value="GHMP_knse_ATP-bd_CS"/>
</dbReference>
<dbReference type="NCBIfam" id="TIGR00131">
    <property type="entry name" value="gal_kin"/>
    <property type="match status" value="1"/>
</dbReference>
<keyword evidence="3" id="KW-0547">Nucleotide-binding</keyword>